<feature type="DNA-binding region" description="OmpR/PhoB-type" evidence="2">
    <location>
        <begin position="12"/>
        <end position="110"/>
    </location>
</feature>
<dbReference type="RefSeq" id="WP_203170705.1">
    <property type="nucleotide sequence ID" value="NZ_JAEVLS010000008.1"/>
</dbReference>
<dbReference type="Proteomes" id="UP000661077">
    <property type="component" value="Unassembled WGS sequence"/>
</dbReference>
<dbReference type="CDD" id="cd00383">
    <property type="entry name" value="trans_reg_C"/>
    <property type="match status" value="1"/>
</dbReference>
<dbReference type="Gene3D" id="1.10.10.10">
    <property type="entry name" value="Winged helix-like DNA-binding domain superfamily/Winged helix DNA-binding domain"/>
    <property type="match status" value="1"/>
</dbReference>
<dbReference type="PANTHER" id="PTHR47691">
    <property type="entry name" value="REGULATOR-RELATED"/>
    <property type="match status" value="1"/>
</dbReference>
<accession>A0ABS1X5Q3</accession>
<dbReference type="SUPFAM" id="SSF46894">
    <property type="entry name" value="C-terminal effector domain of the bipartite response regulators"/>
    <property type="match status" value="1"/>
</dbReference>
<evidence type="ECO:0000256" key="1">
    <source>
        <dbReference type="ARBA" id="ARBA00023125"/>
    </source>
</evidence>
<dbReference type="SUPFAM" id="SSF52540">
    <property type="entry name" value="P-loop containing nucleoside triphosphate hydrolases"/>
    <property type="match status" value="1"/>
</dbReference>
<dbReference type="InterPro" id="IPR027417">
    <property type="entry name" value="P-loop_NTPase"/>
</dbReference>
<name>A0ABS1X5Q3_9GAMM</name>
<dbReference type="InterPro" id="IPR036388">
    <property type="entry name" value="WH-like_DNA-bd_sf"/>
</dbReference>
<dbReference type="Gene3D" id="3.40.50.300">
    <property type="entry name" value="P-loop containing nucleotide triphosphate hydrolases"/>
    <property type="match status" value="1"/>
</dbReference>
<reference evidence="4 5" key="1">
    <citation type="journal article" date="2021" name="Int. J. Syst. Evol. Microbiol.">
        <title>Steroidobacter gossypii sp. nov., isolated from soil of cotton cropping field.</title>
        <authorList>
            <person name="Huang R."/>
            <person name="Yang S."/>
            <person name="Zhen C."/>
            <person name="Liu W."/>
        </authorList>
    </citation>
    <scope>NUCLEOTIDE SEQUENCE [LARGE SCALE GENOMIC DNA]</scope>
    <source>
        <strain evidence="4 5">S1-65</strain>
    </source>
</reference>
<dbReference type="SMART" id="SM00862">
    <property type="entry name" value="Trans_reg_C"/>
    <property type="match status" value="1"/>
</dbReference>
<protein>
    <submittedName>
        <fullName evidence="4">Winged helix-turn-helix domain-containing protein</fullName>
    </submittedName>
</protein>
<proteinExistence type="predicted"/>
<dbReference type="InterPro" id="IPR001867">
    <property type="entry name" value="OmpR/PhoB-type_DNA-bd"/>
</dbReference>
<keyword evidence="5" id="KW-1185">Reference proteome</keyword>
<evidence type="ECO:0000313" key="4">
    <source>
        <dbReference type="EMBL" id="MBM0108553.1"/>
    </source>
</evidence>
<dbReference type="InterPro" id="IPR016032">
    <property type="entry name" value="Sig_transdc_resp-reg_C-effctor"/>
</dbReference>
<evidence type="ECO:0000259" key="3">
    <source>
        <dbReference type="PROSITE" id="PS51755"/>
    </source>
</evidence>
<dbReference type="PRINTS" id="PR00364">
    <property type="entry name" value="DISEASERSIST"/>
</dbReference>
<gene>
    <name evidence="4" type="ORF">JM946_27790</name>
</gene>
<evidence type="ECO:0000313" key="5">
    <source>
        <dbReference type="Proteomes" id="UP000661077"/>
    </source>
</evidence>
<comment type="caution">
    <text evidence="4">The sequence shown here is derived from an EMBL/GenBank/DDBJ whole genome shotgun (WGS) entry which is preliminary data.</text>
</comment>
<dbReference type="Pfam" id="PF00486">
    <property type="entry name" value="Trans_reg_C"/>
    <property type="match status" value="1"/>
</dbReference>
<feature type="domain" description="OmpR/PhoB-type" evidence="3">
    <location>
        <begin position="12"/>
        <end position="110"/>
    </location>
</feature>
<dbReference type="PROSITE" id="PS51755">
    <property type="entry name" value="OMPR_PHOB"/>
    <property type="match status" value="1"/>
</dbReference>
<dbReference type="PANTHER" id="PTHR47691:SF3">
    <property type="entry name" value="HTH-TYPE TRANSCRIPTIONAL REGULATOR RV0890C-RELATED"/>
    <property type="match status" value="1"/>
</dbReference>
<keyword evidence="1 2" id="KW-0238">DNA-binding</keyword>
<dbReference type="EMBL" id="JAEVLS010000008">
    <property type="protein sequence ID" value="MBM0108553.1"/>
    <property type="molecule type" value="Genomic_DNA"/>
</dbReference>
<evidence type="ECO:0000256" key="2">
    <source>
        <dbReference type="PROSITE-ProRule" id="PRU01091"/>
    </source>
</evidence>
<organism evidence="4 5">
    <name type="scientific">Steroidobacter gossypii</name>
    <dbReference type="NCBI Taxonomy" id="2805490"/>
    <lineage>
        <taxon>Bacteria</taxon>
        <taxon>Pseudomonadati</taxon>
        <taxon>Pseudomonadota</taxon>
        <taxon>Gammaproteobacteria</taxon>
        <taxon>Steroidobacterales</taxon>
        <taxon>Steroidobacteraceae</taxon>
        <taxon>Steroidobacter</taxon>
    </lineage>
</organism>
<sequence>MHLHEAHKMVGEDVIAFGAFELNRTRRILSKEGVPIAVRSRAMGILLALTETAGSVVSNRELLRRVWPNMVVENGTVRVHVSQLRSVLRKADPGNEYLHNVTGHGYRFAAPVIRPRRPPDAAVIHLFGPRKPSLRQPVRKNNVPMLMTSFVGGERAIGSLVRRMASKRFVTVTGPGGIGKTTAAIRAAGALAAAHADGVCFLDLAAIERPEEIWRLFAETAGISTTAPDPKPEILRCLSGQSLLLVLDNCEHVIESATRLAESVLRMCAQVKILATSREALRASGEAIHEVAPLELPPALDRTSCETLSSYPAIQLFVERAGADFDEQELSLIAQTCRRLAGNPLAIEIAAAQCRWLGLKALAVGLDDQMYLSLEGRRTAQLRHRTLRASFDWSYDLLSAQEQAVFRRVSVLETCFSADHAAAVIADERLPRWLVLKCLVNLARKSLLVSDTSRQDVVYGMHELVRAHARAKLHECQDVSFIDPRPSNMRSELKADRAHAHARLSLSASAGAGRLCGS</sequence>